<gene>
    <name evidence="10" type="ORF">PCOR1329_LOCUS48625</name>
</gene>
<evidence type="ECO:0000256" key="8">
    <source>
        <dbReference type="SAM" id="MobiDB-lite"/>
    </source>
</evidence>
<evidence type="ECO:0000256" key="2">
    <source>
        <dbReference type="ARBA" id="ARBA00022531"/>
    </source>
</evidence>
<dbReference type="InterPro" id="IPR009388">
    <property type="entry name" value="PSII_PsbY"/>
</dbReference>
<comment type="subcellular location">
    <subcellularLocation>
        <location evidence="1">Membrane</location>
    </subcellularLocation>
</comment>
<accession>A0ABN9UHR6</accession>
<evidence type="ECO:0000256" key="1">
    <source>
        <dbReference type="ARBA" id="ARBA00004370"/>
    </source>
</evidence>
<organism evidence="10 11">
    <name type="scientific">Prorocentrum cordatum</name>
    <dbReference type="NCBI Taxonomy" id="2364126"/>
    <lineage>
        <taxon>Eukaryota</taxon>
        <taxon>Sar</taxon>
        <taxon>Alveolata</taxon>
        <taxon>Dinophyceae</taxon>
        <taxon>Prorocentrales</taxon>
        <taxon>Prorocentraceae</taxon>
        <taxon>Prorocentrum</taxon>
    </lineage>
</organism>
<feature type="transmembrane region" description="Helical" evidence="9">
    <location>
        <begin position="109"/>
        <end position="128"/>
    </location>
</feature>
<keyword evidence="5" id="KW-0793">Thylakoid</keyword>
<evidence type="ECO:0008006" key="12">
    <source>
        <dbReference type="Google" id="ProtNLM"/>
    </source>
</evidence>
<keyword evidence="6 9" id="KW-0472">Membrane</keyword>
<dbReference type="Pfam" id="PF06298">
    <property type="entry name" value="PsbY"/>
    <property type="match status" value="1"/>
</dbReference>
<dbReference type="EMBL" id="CAUYUJ010015874">
    <property type="protein sequence ID" value="CAK0859194.1"/>
    <property type="molecule type" value="Genomic_DNA"/>
</dbReference>
<reference evidence="10" key="1">
    <citation type="submission" date="2023-10" db="EMBL/GenBank/DDBJ databases">
        <authorList>
            <person name="Chen Y."/>
            <person name="Shah S."/>
            <person name="Dougan E. K."/>
            <person name="Thang M."/>
            <person name="Chan C."/>
        </authorList>
    </citation>
    <scope>NUCLEOTIDE SEQUENCE [LARGE SCALE GENOMIC DNA]</scope>
</reference>
<evidence type="ECO:0000256" key="4">
    <source>
        <dbReference type="ARBA" id="ARBA00022989"/>
    </source>
</evidence>
<evidence type="ECO:0000313" key="11">
    <source>
        <dbReference type="Proteomes" id="UP001189429"/>
    </source>
</evidence>
<keyword evidence="2" id="KW-0602">Photosynthesis</keyword>
<feature type="compositionally biased region" description="Low complexity" evidence="8">
    <location>
        <begin position="25"/>
        <end position="37"/>
    </location>
</feature>
<evidence type="ECO:0000256" key="9">
    <source>
        <dbReference type="SAM" id="Phobius"/>
    </source>
</evidence>
<evidence type="ECO:0000256" key="7">
    <source>
        <dbReference type="ARBA" id="ARBA00023276"/>
    </source>
</evidence>
<keyword evidence="4 9" id="KW-1133">Transmembrane helix</keyword>
<feature type="transmembrane region" description="Helical" evidence="9">
    <location>
        <begin position="79"/>
        <end position="97"/>
    </location>
</feature>
<keyword evidence="3 9" id="KW-0812">Transmembrane</keyword>
<proteinExistence type="inferred from homology"/>
<evidence type="ECO:0000313" key="10">
    <source>
        <dbReference type="EMBL" id="CAK0859194.1"/>
    </source>
</evidence>
<sequence length="155" mass="15567">MDIAPRPASSSSEALDLCRPPPGSLARRNPMAPARPRPARPALLLAALALAACRPAAFLPPPAGAPPRAGGAGGEPLEAYAAVLAAASAVPAPALAIASEDDDGFDVRILAVLALPLLAASWALFNVWRVAFRQGARIGEGVGGGNSKIGLAPEE</sequence>
<dbReference type="HAMAP" id="MF_00717">
    <property type="entry name" value="PSII_PsbY"/>
    <property type="match status" value="1"/>
</dbReference>
<feature type="region of interest" description="Disordered" evidence="8">
    <location>
        <begin position="1"/>
        <end position="37"/>
    </location>
</feature>
<evidence type="ECO:0000256" key="5">
    <source>
        <dbReference type="ARBA" id="ARBA00023078"/>
    </source>
</evidence>
<comment type="caution">
    <text evidence="10">The sequence shown here is derived from an EMBL/GenBank/DDBJ whole genome shotgun (WGS) entry which is preliminary data.</text>
</comment>
<name>A0ABN9UHR6_9DINO</name>
<evidence type="ECO:0000256" key="3">
    <source>
        <dbReference type="ARBA" id="ARBA00022692"/>
    </source>
</evidence>
<keyword evidence="7" id="KW-0604">Photosystem II</keyword>
<evidence type="ECO:0000256" key="6">
    <source>
        <dbReference type="ARBA" id="ARBA00023136"/>
    </source>
</evidence>
<keyword evidence="11" id="KW-1185">Reference proteome</keyword>
<protein>
    <recommendedName>
        <fullName evidence="12">PSII 6.1 kDa protein</fullName>
    </recommendedName>
</protein>
<dbReference type="Proteomes" id="UP001189429">
    <property type="component" value="Unassembled WGS sequence"/>
</dbReference>